<evidence type="ECO:0000313" key="9">
    <source>
        <dbReference type="EMBL" id="TBO30052.1"/>
    </source>
</evidence>
<keyword evidence="10" id="KW-1185">Reference proteome</keyword>
<accession>A0A4Q9GXI7</accession>
<evidence type="ECO:0000313" key="10">
    <source>
        <dbReference type="Proteomes" id="UP000292120"/>
    </source>
</evidence>
<dbReference type="EMBL" id="SIXI01000004">
    <property type="protein sequence ID" value="TBO30052.1"/>
    <property type="molecule type" value="Genomic_DNA"/>
</dbReference>
<comment type="caution">
    <text evidence="9">The sequence shown here is derived from an EMBL/GenBank/DDBJ whole genome shotgun (WGS) entry which is preliminary data.</text>
</comment>
<dbReference type="GO" id="GO:0005829">
    <property type="term" value="C:cytosol"/>
    <property type="evidence" value="ECO:0007669"/>
    <property type="project" value="TreeGrafter"/>
</dbReference>
<name>A0A4Q9GXI7_9BURK</name>
<feature type="active site" description="Charge relay system" evidence="7">
    <location>
        <position position="259"/>
    </location>
</feature>
<dbReference type="PANTHER" id="PTHR10061">
    <property type="entry name" value="S-FORMYLGLUTATHIONE HYDROLASE"/>
    <property type="match status" value="1"/>
</dbReference>
<keyword evidence="4 8" id="KW-0378">Hydrolase</keyword>
<dbReference type="RefSeq" id="WP_130968046.1">
    <property type="nucleotide sequence ID" value="NZ_SIXI01000004.1"/>
</dbReference>
<feature type="active site" description="Charge relay system" evidence="7">
    <location>
        <position position="226"/>
    </location>
</feature>
<evidence type="ECO:0000256" key="3">
    <source>
        <dbReference type="ARBA" id="ARBA00022487"/>
    </source>
</evidence>
<evidence type="ECO:0000256" key="1">
    <source>
        <dbReference type="ARBA" id="ARBA00005622"/>
    </source>
</evidence>
<evidence type="ECO:0000256" key="7">
    <source>
        <dbReference type="PIRSR" id="PIRSR614186-1"/>
    </source>
</evidence>
<evidence type="ECO:0000256" key="6">
    <source>
        <dbReference type="NCBIfam" id="TIGR02821"/>
    </source>
</evidence>
<dbReference type="GO" id="GO:0018738">
    <property type="term" value="F:S-formylglutathione hydrolase activity"/>
    <property type="evidence" value="ECO:0007669"/>
    <property type="project" value="UniProtKB-UniRule"/>
</dbReference>
<keyword evidence="3 8" id="KW-0719">Serine esterase</keyword>
<feature type="active site" description="Charge relay system" evidence="7">
    <location>
        <position position="150"/>
    </location>
</feature>
<evidence type="ECO:0000256" key="5">
    <source>
        <dbReference type="ARBA" id="ARBA00047590"/>
    </source>
</evidence>
<dbReference type="InterPro" id="IPR029058">
    <property type="entry name" value="AB_hydrolase_fold"/>
</dbReference>
<dbReference type="InterPro" id="IPR000801">
    <property type="entry name" value="Esterase-like"/>
</dbReference>
<comment type="catalytic activity">
    <reaction evidence="5 8">
        <text>S-formylglutathione + H2O = formate + glutathione + H(+)</text>
        <dbReference type="Rhea" id="RHEA:14961"/>
        <dbReference type="ChEBI" id="CHEBI:15377"/>
        <dbReference type="ChEBI" id="CHEBI:15378"/>
        <dbReference type="ChEBI" id="CHEBI:15740"/>
        <dbReference type="ChEBI" id="CHEBI:57688"/>
        <dbReference type="ChEBI" id="CHEBI:57925"/>
        <dbReference type="EC" id="3.1.2.12"/>
    </reaction>
</comment>
<sequence>MNFQTLSEHRCFGGVQGFYQLDSAEIGLPMRFAVYRPPQALAGEKRPVLMYLAGLTCTEETFVIKGGAQQFAAEHGLILLAPDTSPRGTGVEGADAHWDFGTAAGFYLDATQAPWATHWRMESHLMNELLPGVIDAFGGEPTRTGVFGHSMGGHGALTLALRHPGRFASVSAFAPIAAPSQCPWGHKAFGGYLGADRSTWARHDATELVQAGHRCAPILIDQGLGDKFLAEQLHPHLFEQACLAHGQPLTLRKHEGYDHGYYFISTFMRDHLAHHARHLGLGAGQGA</sequence>
<dbReference type="EC" id="3.1.2.12" evidence="2 6"/>
<evidence type="ECO:0000256" key="4">
    <source>
        <dbReference type="ARBA" id="ARBA00022801"/>
    </source>
</evidence>
<organism evidence="9 10">
    <name type="scientific">Aquabacterium lacunae</name>
    <dbReference type="NCBI Taxonomy" id="2528630"/>
    <lineage>
        <taxon>Bacteria</taxon>
        <taxon>Pseudomonadati</taxon>
        <taxon>Pseudomonadota</taxon>
        <taxon>Betaproteobacteria</taxon>
        <taxon>Burkholderiales</taxon>
        <taxon>Aquabacterium</taxon>
    </lineage>
</organism>
<dbReference type="Gene3D" id="3.40.50.1820">
    <property type="entry name" value="alpha/beta hydrolase"/>
    <property type="match status" value="1"/>
</dbReference>
<dbReference type="OrthoDB" id="9782200at2"/>
<comment type="similarity">
    <text evidence="1 8">Belongs to the esterase D family.</text>
</comment>
<dbReference type="PANTHER" id="PTHR10061:SF0">
    <property type="entry name" value="S-FORMYLGLUTATHIONE HYDROLASE"/>
    <property type="match status" value="1"/>
</dbReference>
<dbReference type="NCBIfam" id="TIGR02821">
    <property type="entry name" value="fghA_ester_D"/>
    <property type="match status" value="1"/>
</dbReference>
<gene>
    <name evidence="9" type="primary">fghA</name>
    <name evidence="9" type="ORF">EYS42_10070</name>
</gene>
<dbReference type="Pfam" id="PF00756">
    <property type="entry name" value="Esterase"/>
    <property type="match status" value="1"/>
</dbReference>
<evidence type="ECO:0000256" key="8">
    <source>
        <dbReference type="RuleBase" id="RU363068"/>
    </source>
</evidence>
<reference evidence="9 10" key="1">
    <citation type="submission" date="2019-02" db="EMBL/GenBank/DDBJ databases">
        <title>Aquabacterium sp. strain KMB7.</title>
        <authorList>
            <person name="Chen W.-M."/>
        </authorList>
    </citation>
    <scope>NUCLEOTIDE SEQUENCE [LARGE SCALE GENOMIC DNA]</scope>
    <source>
        <strain evidence="9 10">KMB7</strain>
    </source>
</reference>
<dbReference type="InterPro" id="IPR014186">
    <property type="entry name" value="S-formylglutathione_hydrol"/>
</dbReference>
<dbReference type="SUPFAM" id="SSF53474">
    <property type="entry name" value="alpha/beta-Hydrolases"/>
    <property type="match status" value="1"/>
</dbReference>
<dbReference type="Proteomes" id="UP000292120">
    <property type="component" value="Unassembled WGS sequence"/>
</dbReference>
<dbReference type="GO" id="GO:0046294">
    <property type="term" value="P:formaldehyde catabolic process"/>
    <property type="evidence" value="ECO:0007669"/>
    <property type="project" value="InterPro"/>
</dbReference>
<comment type="function">
    <text evidence="8">Serine hydrolase involved in the detoxification of formaldehyde.</text>
</comment>
<dbReference type="GO" id="GO:0052689">
    <property type="term" value="F:carboxylic ester hydrolase activity"/>
    <property type="evidence" value="ECO:0007669"/>
    <property type="project" value="UniProtKB-KW"/>
</dbReference>
<evidence type="ECO:0000256" key="2">
    <source>
        <dbReference type="ARBA" id="ARBA00012479"/>
    </source>
</evidence>
<dbReference type="AlphaFoldDB" id="A0A4Q9GXI7"/>
<dbReference type="FunFam" id="3.40.50.1820:FF:000002">
    <property type="entry name" value="S-formylglutathione hydrolase"/>
    <property type="match status" value="1"/>
</dbReference>
<protein>
    <recommendedName>
        <fullName evidence="2 6">S-formylglutathione hydrolase</fullName>
        <ecNumber evidence="2 6">3.1.2.12</ecNumber>
    </recommendedName>
</protein>
<proteinExistence type="inferred from homology"/>